<name>A0A023G303_AMBTT</name>
<sequence length="183" mass="19700">MSRGRQPQIGSLGNGSPSKSACIAGSTSARMHRCEMTGSALLLLLVATCAMAQQAVTLGKCEGEDYPSFKSVTINPCESDPCVIKRDERYNVTFSVEATSDSNTIHVTTAKQYESENTHINMVNSVSCIFLDVPCNVTKGEVFQGSVKLTLSQMFSPGELTYRLQVSDGPNVFACGQTKLTIE</sequence>
<protein>
    <submittedName>
        <fullName evidence="3">Putative secreted protein</fullName>
    </submittedName>
</protein>
<dbReference type="EMBL" id="GBBM01006857">
    <property type="protein sequence ID" value="JAC28561.1"/>
    <property type="molecule type" value="mRNA"/>
</dbReference>
<dbReference type="Pfam" id="PF02221">
    <property type="entry name" value="E1_DerP2_DerF2"/>
    <property type="match status" value="1"/>
</dbReference>
<evidence type="ECO:0000313" key="3">
    <source>
        <dbReference type="EMBL" id="JAC28561.1"/>
    </source>
</evidence>
<proteinExistence type="evidence at transcript level"/>
<evidence type="ECO:0000259" key="2">
    <source>
        <dbReference type="Pfam" id="PF02221"/>
    </source>
</evidence>
<feature type="region of interest" description="Disordered" evidence="1">
    <location>
        <begin position="1"/>
        <end position="20"/>
    </location>
</feature>
<feature type="compositionally biased region" description="Polar residues" evidence="1">
    <location>
        <begin position="8"/>
        <end position="20"/>
    </location>
</feature>
<accession>A0A023G303</accession>
<organism evidence="3">
    <name type="scientific">Amblyomma triste</name>
    <name type="common">Neotropical tick</name>
    <dbReference type="NCBI Taxonomy" id="251400"/>
    <lineage>
        <taxon>Eukaryota</taxon>
        <taxon>Metazoa</taxon>
        <taxon>Ecdysozoa</taxon>
        <taxon>Arthropoda</taxon>
        <taxon>Chelicerata</taxon>
        <taxon>Arachnida</taxon>
        <taxon>Acari</taxon>
        <taxon>Parasitiformes</taxon>
        <taxon>Ixodida</taxon>
        <taxon>Ixodoidea</taxon>
        <taxon>Ixodidae</taxon>
        <taxon>Amblyomminae</taxon>
        <taxon>Amblyomma</taxon>
    </lineage>
</organism>
<dbReference type="SUPFAM" id="SSF81296">
    <property type="entry name" value="E set domains"/>
    <property type="match status" value="1"/>
</dbReference>
<dbReference type="InterPro" id="IPR014756">
    <property type="entry name" value="Ig_E-set"/>
</dbReference>
<dbReference type="InterPro" id="IPR003172">
    <property type="entry name" value="ML_dom"/>
</dbReference>
<dbReference type="AlphaFoldDB" id="A0A023G303"/>
<feature type="domain" description="MD-2-related lipid-recognition" evidence="2">
    <location>
        <begin position="57"/>
        <end position="179"/>
    </location>
</feature>
<reference evidence="3" key="1">
    <citation type="submission" date="2014-03" db="EMBL/GenBank/DDBJ databases">
        <title>The sialotranscriptome of Amblyomma triste, Amblyomma parvum and Amblyomma cajennense ticks, uncovered by 454-based RNA-seq.</title>
        <authorList>
            <person name="Garcia G.R."/>
            <person name="Gardinassi L.G."/>
            <person name="Ribeiro J.M."/>
            <person name="Anatriello E."/>
            <person name="Ferreira B.R."/>
            <person name="Moreira H.N."/>
            <person name="Mafra C."/>
            <person name="Olegario M.M."/>
            <person name="Szabo P.J."/>
            <person name="Miranda-Santos I.K."/>
            <person name="Maruyama S.R."/>
        </authorList>
    </citation>
    <scope>NUCLEOTIDE SEQUENCE</scope>
    <source>
        <strain evidence="3">Mato Grasso do Sul</strain>
        <tissue evidence="3">Salivary glands</tissue>
    </source>
</reference>
<dbReference type="Gene3D" id="2.60.40.770">
    <property type="match status" value="1"/>
</dbReference>
<evidence type="ECO:0000256" key="1">
    <source>
        <dbReference type="SAM" id="MobiDB-lite"/>
    </source>
</evidence>